<evidence type="ECO:0000313" key="2">
    <source>
        <dbReference type="Proteomes" id="UP000265520"/>
    </source>
</evidence>
<dbReference type="EMBL" id="LXQA011236649">
    <property type="protein sequence ID" value="MCI90160.1"/>
    <property type="molecule type" value="Genomic_DNA"/>
</dbReference>
<dbReference type="Proteomes" id="UP000265520">
    <property type="component" value="Unassembled WGS sequence"/>
</dbReference>
<accession>A0A392VUP6</accession>
<comment type="caution">
    <text evidence="1">The sequence shown here is derived from an EMBL/GenBank/DDBJ whole genome shotgun (WGS) entry which is preliminary data.</text>
</comment>
<keyword evidence="2" id="KW-1185">Reference proteome</keyword>
<sequence>GGRSRLQITDMMPAAKGWAKLLVHNFESCSSGGRDDCVEY</sequence>
<name>A0A392VUP6_9FABA</name>
<proteinExistence type="predicted"/>
<dbReference type="AlphaFoldDB" id="A0A392VUP6"/>
<reference evidence="1 2" key="1">
    <citation type="journal article" date="2018" name="Front. Plant Sci.">
        <title>Red Clover (Trifolium pratense) and Zigzag Clover (T. medium) - A Picture of Genomic Similarities and Differences.</title>
        <authorList>
            <person name="Dluhosova J."/>
            <person name="Istvanek J."/>
            <person name="Nedelnik J."/>
            <person name="Repkova J."/>
        </authorList>
    </citation>
    <scope>NUCLEOTIDE SEQUENCE [LARGE SCALE GENOMIC DNA]</scope>
    <source>
        <strain evidence="2">cv. 10/8</strain>
        <tissue evidence="1">Leaf</tissue>
    </source>
</reference>
<feature type="non-terminal residue" evidence="1">
    <location>
        <position position="1"/>
    </location>
</feature>
<organism evidence="1 2">
    <name type="scientific">Trifolium medium</name>
    <dbReference type="NCBI Taxonomy" id="97028"/>
    <lineage>
        <taxon>Eukaryota</taxon>
        <taxon>Viridiplantae</taxon>
        <taxon>Streptophyta</taxon>
        <taxon>Embryophyta</taxon>
        <taxon>Tracheophyta</taxon>
        <taxon>Spermatophyta</taxon>
        <taxon>Magnoliopsida</taxon>
        <taxon>eudicotyledons</taxon>
        <taxon>Gunneridae</taxon>
        <taxon>Pentapetalae</taxon>
        <taxon>rosids</taxon>
        <taxon>fabids</taxon>
        <taxon>Fabales</taxon>
        <taxon>Fabaceae</taxon>
        <taxon>Papilionoideae</taxon>
        <taxon>50 kb inversion clade</taxon>
        <taxon>NPAAA clade</taxon>
        <taxon>Hologalegina</taxon>
        <taxon>IRL clade</taxon>
        <taxon>Trifolieae</taxon>
        <taxon>Trifolium</taxon>
    </lineage>
</organism>
<evidence type="ECO:0000313" key="1">
    <source>
        <dbReference type="EMBL" id="MCI90160.1"/>
    </source>
</evidence>
<protein>
    <submittedName>
        <fullName evidence="1">Uncharacterized protein</fullName>
    </submittedName>
</protein>